<protein>
    <recommendedName>
        <fullName evidence="5">Cnidarian restricted protein</fullName>
    </recommendedName>
</protein>
<feature type="chain" id="PRO_5029687011" description="Cnidarian restricted protein" evidence="2">
    <location>
        <begin position="21"/>
        <end position="583"/>
    </location>
</feature>
<feature type="compositionally biased region" description="Basic and acidic residues" evidence="1">
    <location>
        <begin position="550"/>
        <end position="569"/>
    </location>
</feature>
<dbReference type="Proteomes" id="UP000594262">
    <property type="component" value="Unplaced"/>
</dbReference>
<dbReference type="RefSeq" id="XP_066910155.1">
    <property type="nucleotide sequence ID" value="XM_067054054.1"/>
</dbReference>
<name>A0A7M5UJU2_9CNID</name>
<feature type="signal peptide" evidence="2">
    <location>
        <begin position="1"/>
        <end position="20"/>
    </location>
</feature>
<dbReference type="EnsemblMetazoa" id="CLYHEMT010926.1">
    <property type="protein sequence ID" value="CLYHEMP010926.1"/>
    <property type="gene ID" value="CLYHEMG010926"/>
</dbReference>
<evidence type="ECO:0000313" key="4">
    <source>
        <dbReference type="Proteomes" id="UP000594262"/>
    </source>
</evidence>
<sequence>MCTFYQVVVLLLVAVISVQCKIYLVHKSSKTGKCGYNGYVPGGQGPSIRRITSSEAKLQEQQMSLFAFKDPAASKVKDISRKYYDQLVTVFGDVCPQIGIGLGVFGLATMIEGDISGSSPPTHADVVKSVNTAFEKLTKDVNDRFDRMQHYVNHQIMKSERELVNVKLRSIFKSWEDCIDEKTKNGAIMCQTNAVRKMRGERPFFYPGFDKRKIWSLSNRPPVDNVIKMEANFILFRDYALINIMMVQTLVNIYREDKKLPNANTLRDQYINQLSEDANDAIEYAEFVFKWIKDLYDERSKNTCKDSLTCKPKQEGDILRGDCACIFAVNLKEKCHTQIQIKTRGGQVAPFSRKDIPDWVKSNDRAMSYVAEMFLNDGSAYHDRYNAKLYRVLLGRDMEKYWQNEILDLIPTWREIANKGKQKTGISSSKSGGSGSRTHVNVGSAVRGALSRFGRRDMIPNYGYFERRDYRPMRDYGYEEKSMGDYETERSHMEDYASAEEGPMRDYGNEESPMRDYGTAERRYDTMSRFDENPAFDNLRHRSRFQQSNEMKDSMLDQRPNRSARDDYQGYRQRYENLFRWEN</sequence>
<proteinExistence type="predicted"/>
<evidence type="ECO:0000313" key="3">
    <source>
        <dbReference type="EnsemblMetazoa" id="CLYHEMP010926.1"/>
    </source>
</evidence>
<feature type="region of interest" description="Disordered" evidence="1">
    <location>
        <begin position="535"/>
        <end position="569"/>
    </location>
</feature>
<keyword evidence="4" id="KW-1185">Reference proteome</keyword>
<evidence type="ECO:0000256" key="1">
    <source>
        <dbReference type="SAM" id="MobiDB-lite"/>
    </source>
</evidence>
<accession>A0A7M5UJU2</accession>
<keyword evidence="2" id="KW-0732">Signal</keyword>
<evidence type="ECO:0008006" key="5">
    <source>
        <dbReference type="Google" id="ProtNLM"/>
    </source>
</evidence>
<feature type="region of interest" description="Disordered" evidence="1">
    <location>
        <begin position="421"/>
        <end position="440"/>
    </location>
</feature>
<reference evidence="3" key="1">
    <citation type="submission" date="2021-01" db="UniProtKB">
        <authorList>
            <consortium name="EnsemblMetazoa"/>
        </authorList>
    </citation>
    <scope>IDENTIFICATION</scope>
</reference>
<dbReference type="AlphaFoldDB" id="A0A7M5UJU2"/>
<organism evidence="3 4">
    <name type="scientific">Clytia hemisphaerica</name>
    <dbReference type="NCBI Taxonomy" id="252671"/>
    <lineage>
        <taxon>Eukaryota</taxon>
        <taxon>Metazoa</taxon>
        <taxon>Cnidaria</taxon>
        <taxon>Hydrozoa</taxon>
        <taxon>Hydroidolina</taxon>
        <taxon>Leptothecata</taxon>
        <taxon>Obeliida</taxon>
        <taxon>Clytiidae</taxon>
        <taxon>Clytia</taxon>
    </lineage>
</organism>
<evidence type="ECO:0000256" key="2">
    <source>
        <dbReference type="SAM" id="SignalP"/>
    </source>
</evidence>
<dbReference type="GeneID" id="136797477"/>